<sequence>MALRRGAELGVSRSLLLRSALGAVDSSAATQVPGASLRTVSSSAPVAAADYSYEPPGSSHCFVPGPVNIHEKTRRAMMVPGQNHRDPWFSPFFSKILEDVRMIFGTSQAQTFIYPGTGTGGWESGLQNTLSPGDKVLTWRYGQFSHLWVDMMERLGLEVQVEEAAWGSGVDEAKLAEILKADTEKKIKAVCVVHNETTTGVTSDIGKIRETMDAGDHPALLLVDGVSSIGGLDFQFDKWRVDVAITGSQKALSLPTGLTVLAVSDKALEAHKTAQMPRVYYAWQDMLNNYPAGQVPYTPIIPLLHGLRASLDLLSSEGFENVVKRHHRLAEGTRAAVNGWGLKLLCEEPRWRSDSLTVIKVPEGIDSALIVKNAYAKYNLSIGVGLSKVAGKVFRIGHLGNNDEIMIASAICGAEMAMIDAGVDITPGSGIGPALKYWQETSSVIPTRAAP</sequence>
<dbReference type="Gene3D" id="3.90.1150.10">
    <property type="entry name" value="Aspartate Aminotransferase, domain 1"/>
    <property type="match status" value="1"/>
</dbReference>
<accession>A0AAW1T3W5</accession>
<comment type="cofactor">
    <cofactor evidence="1 7">
        <name>pyridoxal 5'-phosphate</name>
        <dbReference type="ChEBI" id="CHEBI:597326"/>
    </cofactor>
</comment>
<dbReference type="InterPro" id="IPR015421">
    <property type="entry name" value="PyrdxlP-dep_Trfase_major"/>
</dbReference>
<dbReference type="InterPro" id="IPR000192">
    <property type="entry name" value="Aminotrans_V_dom"/>
</dbReference>
<dbReference type="Proteomes" id="UP001485043">
    <property type="component" value="Unassembled WGS sequence"/>
</dbReference>
<evidence type="ECO:0000256" key="3">
    <source>
        <dbReference type="ARBA" id="ARBA00022576"/>
    </source>
</evidence>
<proteinExistence type="inferred from homology"/>
<dbReference type="InterPro" id="IPR015422">
    <property type="entry name" value="PyrdxlP-dep_Trfase_small"/>
</dbReference>
<dbReference type="PANTHER" id="PTHR21152">
    <property type="entry name" value="AMINOTRANSFERASE CLASS V"/>
    <property type="match status" value="1"/>
</dbReference>
<name>A0AAW1T3W5_9CHLO</name>
<organism evidence="9 10">
    <name type="scientific">Apatococcus fuscideae</name>
    <dbReference type="NCBI Taxonomy" id="2026836"/>
    <lineage>
        <taxon>Eukaryota</taxon>
        <taxon>Viridiplantae</taxon>
        <taxon>Chlorophyta</taxon>
        <taxon>core chlorophytes</taxon>
        <taxon>Trebouxiophyceae</taxon>
        <taxon>Chlorellales</taxon>
        <taxon>Chlorellaceae</taxon>
        <taxon>Apatococcus</taxon>
    </lineage>
</organism>
<dbReference type="Pfam" id="PF00266">
    <property type="entry name" value="Aminotran_5"/>
    <property type="match status" value="1"/>
</dbReference>
<dbReference type="FunFam" id="3.90.1150.10:FF:000031">
    <property type="entry name" value="Serine--glyoxylate aminotransferase"/>
    <property type="match status" value="1"/>
</dbReference>
<dbReference type="InterPro" id="IPR015424">
    <property type="entry name" value="PyrdxlP-dep_Trfase"/>
</dbReference>
<dbReference type="AlphaFoldDB" id="A0AAW1T3W5"/>
<keyword evidence="3" id="KW-0032">Aminotransferase</keyword>
<dbReference type="PROSITE" id="PS00595">
    <property type="entry name" value="AA_TRANSFER_CLASS_5"/>
    <property type="match status" value="1"/>
</dbReference>
<dbReference type="Gene3D" id="3.40.640.10">
    <property type="entry name" value="Type I PLP-dependent aspartate aminotransferase-like (Major domain)"/>
    <property type="match status" value="1"/>
</dbReference>
<evidence type="ECO:0000256" key="6">
    <source>
        <dbReference type="RuleBase" id="RU004075"/>
    </source>
</evidence>
<keyword evidence="5" id="KW-0663">Pyridoxal phosphate</keyword>
<dbReference type="GO" id="GO:0004760">
    <property type="term" value="F:L-serine-pyruvate transaminase activity"/>
    <property type="evidence" value="ECO:0007669"/>
    <property type="project" value="TreeGrafter"/>
</dbReference>
<dbReference type="EMBL" id="JALJOV010000453">
    <property type="protein sequence ID" value="KAK9863583.1"/>
    <property type="molecule type" value="Genomic_DNA"/>
</dbReference>
<dbReference type="GO" id="GO:0005777">
    <property type="term" value="C:peroxisome"/>
    <property type="evidence" value="ECO:0007669"/>
    <property type="project" value="TreeGrafter"/>
</dbReference>
<evidence type="ECO:0000256" key="1">
    <source>
        <dbReference type="ARBA" id="ARBA00001933"/>
    </source>
</evidence>
<keyword evidence="10" id="KW-1185">Reference proteome</keyword>
<evidence type="ECO:0000256" key="5">
    <source>
        <dbReference type="ARBA" id="ARBA00022898"/>
    </source>
</evidence>
<comment type="caution">
    <text evidence="9">The sequence shown here is derived from an EMBL/GenBank/DDBJ whole genome shotgun (WGS) entry which is preliminary data.</text>
</comment>
<evidence type="ECO:0000313" key="10">
    <source>
        <dbReference type="Proteomes" id="UP001485043"/>
    </source>
</evidence>
<feature type="domain" description="Aminotransferase class V" evidence="8">
    <location>
        <begin position="94"/>
        <end position="369"/>
    </location>
</feature>
<reference evidence="9 10" key="1">
    <citation type="journal article" date="2024" name="Nat. Commun.">
        <title>Phylogenomics reveals the evolutionary origins of lichenization in chlorophyte algae.</title>
        <authorList>
            <person name="Puginier C."/>
            <person name="Libourel C."/>
            <person name="Otte J."/>
            <person name="Skaloud P."/>
            <person name="Haon M."/>
            <person name="Grisel S."/>
            <person name="Petersen M."/>
            <person name="Berrin J.G."/>
            <person name="Delaux P.M."/>
            <person name="Dal Grande F."/>
            <person name="Keller J."/>
        </authorList>
    </citation>
    <scope>NUCLEOTIDE SEQUENCE [LARGE SCALE GENOMIC DNA]</scope>
    <source>
        <strain evidence="9 10">SAG 2523</strain>
    </source>
</reference>
<evidence type="ECO:0000256" key="7">
    <source>
        <dbReference type="RuleBase" id="RU004504"/>
    </source>
</evidence>
<keyword evidence="4" id="KW-0808">Transferase</keyword>
<dbReference type="GO" id="GO:0019265">
    <property type="term" value="P:glycine biosynthetic process, by transamination of glyoxylate"/>
    <property type="evidence" value="ECO:0007669"/>
    <property type="project" value="TreeGrafter"/>
</dbReference>
<gene>
    <name evidence="9" type="ORF">WJX84_001788</name>
</gene>
<dbReference type="InterPro" id="IPR020578">
    <property type="entry name" value="Aminotrans_V_PyrdxlP_BS"/>
</dbReference>
<dbReference type="PANTHER" id="PTHR21152:SF24">
    <property type="entry name" value="ALANINE--GLYOXYLATE AMINOTRANSFERASE 1"/>
    <property type="match status" value="1"/>
</dbReference>
<comment type="similarity">
    <text evidence="2 6">Belongs to the class-V pyridoxal-phosphate-dependent aminotransferase family.</text>
</comment>
<protein>
    <recommendedName>
        <fullName evidence="8">Aminotransferase class V domain-containing protein</fullName>
    </recommendedName>
</protein>
<evidence type="ECO:0000256" key="4">
    <source>
        <dbReference type="ARBA" id="ARBA00022679"/>
    </source>
</evidence>
<dbReference type="GO" id="GO:0008453">
    <property type="term" value="F:alanine-glyoxylate transaminase activity"/>
    <property type="evidence" value="ECO:0007669"/>
    <property type="project" value="TreeGrafter"/>
</dbReference>
<evidence type="ECO:0000313" key="9">
    <source>
        <dbReference type="EMBL" id="KAK9863583.1"/>
    </source>
</evidence>
<dbReference type="FunFam" id="3.40.640.10:FF:000054">
    <property type="entry name" value="Serine--glyoxylate aminotransferase"/>
    <property type="match status" value="1"/>
</dbReference>
<dbReference type="SUPFAM" id="SSF53383">
    <property type="entry name" value="PLP-dependent transferases"/>
    <property type="match status" value="1"/>
</dbReference>
<evidence type="ECO:0000256" key="2">
    <source>
        <dbReference type="ARBA" id="ARBA00009236"/>
    </source>
</evidence>
<evidence type="ECO:0000259" key="8">
    <source>
        <dbReference type="Pfam" id="PF00266"/>
    </source>
</evidence>